<dbReference type="GeneID" id="70240038"/>
<reference evidence="2" key="1">
    <citation type="submission" date="2021-12" db="EMBL/GenBank/DDBJ databases">
        <title>Convergent genome expansion in fungi linked to evolution of root-endophyte symbiosis.</title>
        <authorList>
            <consortium name="DOE Joint Genome Institute"/>
            <person name="Ke Y.-H."/>
            <person name="Bonito G."/>
            <person name="Liao H.-L."/>
            <person name="Looney B."/>
            <person name="Rojas-Flechas A."/>
            <person name="Nash J."/>
            <person name="Hameed K."/>
            <person name="Schadt C."/>
            <person name="Martin F."/>
            <person name="Crous P.W."/>
            <person name="Miettinen O."/>
            <person name="Magnuson J.K."/>
            <person name="Labbe J."/>
            <person name="Jacobson D."/>
            <person name="Doktycz M.J."/>
            <person name="Veneault-Fourrey C."/>
            <person name="Kuo A."/>
            <person name="Mondo S."/>
            <person name="Calhoun S."/>
            <person name="Riley R."/>
            <person name="Ohm R."/>
            <person name="LaButti K."/>
            <person name="Andreopoulos B."/>
            <person name="Pangilinan J."/>
            <person name="Nolan M."/>
            <person name="Tritt A."/>
            <person name="Clum A."/>
            <person name="Lipzen A."/>
            <person name="Daum C."/>
            <person name="Barry K."/>
            <person name="Grigoriev I.V."/>
            <person name="Vilgalys R."/>
        </authorList>
    </citation>
    <scope>NUCLEOTIDE SEQUENCE</scope>
    <source>
        <strain evidence="2">PMI_201</strain>
    </source>
</reference>
<evidence type="ECO:0000313" key="3">
    <source>
        <dbReference type="Proteomes" id="UP001201262"/>
    </source>
</evidence>
<dbReference type="EMBL" id="JAJTJA010000007">
    <property type="protein sequence ID" value="KAH8696381.1"/>
    <property type="molecule type" value="Genomic_DNA"/>
</dbReference>
<dbReference type="Proteomes" id="UP001201262">
    <property type="component" value="Unassembled WGS sequence"/>
</dbReference>
<proteinExistence type="predicted"/>
<dbReference type="AlphaFoldDB" id="A0AAD4PZV7"/>
<gene>
    <name evidence="2" type="ORF">BGW36DRAFT_185896</name>
</gene>
<dbReference type="RefSeq" id="XP_046071318.1">
    <property type="nucleotide sequence ID" value="XM_046209751.1"/>
</dbReference>
<name>A0AAD4PZV7_9EURO</name>
<accession>A0AAD4PZV7</accession>
<comment type="caution">
    <text evidence="2">The sequence shown here is derived from an EMBL/GenBank/DDBJ whole genome shotgun (WGS) entry which is preliminary data.</text>
</comment>
<organism evidence="2 3">
    <name type="scientific">Talaromyces proteolyticus</name>
    <dbReference type="NCBI Taxonomy" id="1131652"/>
    <lineage>
        <taxon>Eukaryota</taxon>
        <taxon>Fungi</taxon>
        <taxon>Dikarya</taxon>
        <taxon>Ascomycota</taxon>
        <taxon>Pezizomycotina</taxon>
        <taxon>Eurotiomycetes</taxon>
        <taxon>Eurotiomycetidae</taxon>
        <taxon>Eurotiales</taxon>
        <taxon>Trichocomaceae</taxon>
        <taxon>Talaromyces</taxon>
        <taxon>Talaromyces sect. Bacilispori</taxon>
    </lineage>
</organism>
<feature type="compositionally biased region" description="Acidic residues" evidence="1">
    <location>
        <begin position="39"/>
        <end position="48"/>
    </location>
</feature>
<feature type="compositionally biased region" description="Polar residues" evidence="1">
    <location>
        <begin position="49"/>
        <end position="66"/>
    </location>
</feature>
<feature type="region of interest" description="Disordered" evidence="1">
    <location>
        <begin position="20"/>
        <end position="69"/>
    </location>
</feature>
<sequence>MNPSDLSQIPHQLLPEVMDNVITSPDNSSLSDYPTSDDQYWDNIEESEFPTQSSSTPLPQIRSQQQDARRTRKLNEVLKVMSKNGWSPATFIRLFIAEKGDLRSRRYKTPFLRHKEMQKILHQPFFLDLFLLQLHSEFNELIQQSHFGKYDESTDLENVNFQDMLHTIQVSAPLWNQVLSTLLVGPRSQNSAERKALISITSIICFSRAPLLSNFLAKSLAIYLYSTGTKTRSLDTLNGMGICSSYKTVQRLIPELARNEKETTRKQSTNPQSVITYDNMNFKDTKRDEHAGHKAVVTPLTNRVVAR</sequence>
<protein>
    <submittedName>
        <fullName evidence="2">Uncharacterized protein</fullName>
    </submittedName>
</protein>
<evidence type="ECO:0000313" key="2">
    <source>
        <dbReference type="EMBL" id="KAH8696381.1"/>
    </source>
</evidence>
<keyword evidence="3" id="KW-1185">Reference proteome</keyword>
<evidence type="ECO:0000256" key="1">
    <source>
        <dbReference type="SAM" id="MobiDB-lite"/>
    </source>
</evidence>
<feature type="compositionally biased region" description="Polar residues" evidence="1">
    <location>
        <begin position="21"/>
        <end position="38"/>
    </location>
</feature>